<dbReference type="SUPFAM" id="SSF103473">
    <property type="entry name" value="MFS general substrate transporter"/>
    <property type="match status" value="1"/>
</dbReference>
<evidence type="ECO:0000256" key="1">
    <source>
        <dbReference type="ARBA" id="ARBA00004141"/>
    </source>
</evidence>
<organism evidence="7 8">
    <name type="scientific">Canna indica</name>
    <name type="common">Indian-shot</name>
    <dbReference type="NCBI Taxonomy" id="4628"/>
    <lineage>
        <taxon>Eukaryota</taxon>
        <taxon>Viridiplantae</taxon>
        <taxon>Streptophyta</taxon>
        <taxon>Embryophyta</taxon>
        <taxon>Tracheophyta</taxon>
        <taxon>Spermatophyta</taxon>
        <taxon>Magnoliopsida</taxon>
        <taxon>Liliopsida</taxon>
        <taxon>Zingiberales</taxon>
        <taxon>Cannaceae</taxon>
        <taxon>Canna</taxon>
    </lineage>
</organism>
<evidence type="ECO:0008006" key="9">
    <source>
        <dbReference type="Google" id="ProtNLM"/>
    </source>
</evidence>
<feature type="transmembrane region" description="Helical" evidence="6">
    <location>
        <begin position="219"/>
        <end position="239"/>
    </location>
</feature>
<feature type="transmembrane region" description="Helical" evidence="6">
    <location>
        <begin position="194"/>
        <end position="213"/>
    </location>
</feature>
<evidence type="ECO:0000256" key="2">
    <source>
        <dbReference type="ARBA" id="ARBA00005982"/>
    </source>
</evidence>
<sequence length="585" mass="64694">MEVETKPKPKSAPAPEHEWVMDSSVDHKGRLPRRSSTGCWKASLFIVVIEFGERLSYFGLATNLIIYLTRVLQEDVKTAAKNVNYWGGVTSMMPLLGGFIADAYLGRFSTVIVSSLIYIAGLILLTMTQVIPSLKPCDTCDRSLRLHEIIFFLALYMVSVGTGGHKPSLESLGADQFDDNHAAERKKKMSYFNWWNFALCSGIILGVTVIVYIEDTVGWWLAYILLTAVMCVSLVIFVAGRPFYRYRAPEGSPFTPMLQVVVAAVAKRGIPLPSDEGELYEVPKTQQTEKRLLYHTNKLRFLDRAAIVEHRDDEAAFAAEKLNLWRLATVTQVEELKLILSMLPIWLTALPFGVCVAQANTFFIKQSSIMNRAAAGGFEIPAASVFVLGAIGMLITVTLYDKILVPFFRRATGGERGISILKRIGIGMALTASSLVVAAAVERRRLNAAAAGRGGSMSVFWLVPQFLIMGFGDGFALVGLQEYFYDQVPDGMRSLGIAFYLSVLGVSSLLSSVLITAVDRITSRGAKGSWFGKGLNESRLDLYYWLVSAISAVNLCGYVYLARRYSYKRVQRKVGVTNSPEIDHV</sequence>
<evidence type="ECO:0000256" key="5">
    <source>
        <dbReference type="ARBA" id="ARBA00023136"/>
    </source>
</evidence>
<dbReference type="PROSITE" id="PS01022">
    <property type="entry name" value="PTR2_1"/>
    <property type="match status" value="1"/>
</dbReference>
<proteinExistence type="inferred from homology"/>
<dbReference type="GO" id="GO:0006857">
    <property type="term" value="P:oligopeptide transport"/>
    <property type="evidence" value="ECO:0007669"/>
    <property type="project" value="InterPro"/>
</dbReference>
<dbReference type="GO" id="GO:0016020">
    <property type="term" value="C:membrane"/>
    <property type="evidence" value="ECO:0007669"/>
    <property type="project" value="UniProtKB-SubCell"/>
</dbReference>
<reference evidence="7 8" key="1">
    <citation type="submission" date="2023-10" db="EMBL/GenBank/DDBJ databases">
        <title>Chromosome-scale genome assembly provides insights into flower coloration mechanisms of Canna indica.</title>
        <authorList>
            <person name="Li C."/>
        </authorList>
    </citation>
    <scope>NUCLEOTIDE SEQUENCE [LARGE SCALE GENOMIC DNA]</scope>
    <source>
        <tissue evidence="7">Flower</tissue>
    </source>
</reference>
<comment type="subcellular location">
    <subcellularLocation>
        <location evidence="1">Membrane</location>
        <topology evidence="1">Multi-pass membrane protein</topology>
    </subcellularLocation>
</comment>
<feature type="transmembrane region" description="Helical" evidence="6">
    <location>
        <begin position="461"/>
        <end position="485"/>
    </location>
</feature>
<feature type="transmembrane region" description="Helical" evidence="6">
    <location>
        <begin position="542"/>
        <end position="562"/>
    </location>
</feature>
<keyword evidence="3 6" id="KW-0812">Transmembrane</keyword>
<dbReference type="Proteomes" id="UP001327560">
    <property type="component" value="Chromosome 5"/>
</dbReference>
<evidence type="ECO:0000313" key="7">
    <source>
        <dbReference type="EMBL" id="WOL08400.1"/>
    </source>
</evidence>
<dbReference type="PANTHER" id="PTHR11654">
    <property type="entry name" value="OLIGOPEPTIDE TRANSPORTER-RELATED"/>
    <property type="match status" value="1"/>
</dbReference>
<name>A0AAQ3QHH0_9LILI</name>
<keyword evidence="8" id="KW-1185">Reference proteome</keyword>
<protein>
    <recommendedName>
        <fullName evidence="9">NPF family transporter</fullName>
    </recommendedName>
</protein>
<dbReference type="Pfam" id="PF00854">
    <property type="entry name" value="PTR2"/>
    <property type="match status" value="1"/>
</dbReference>
<evidence type="ECO:0000256" key="4">
    <source>
        <dbReference type="ARBA" id="ARBA00022989"/>
    </source>
</evidence>
<dbReference type="EMBL" id="CP136894">
    <property type="protein sequence ID" value="WOL08400.1"/>
    <property type="molecule type" value="Genomic_DNA"/>
</dbReference>
<feature type="transmembrane region" description="Helical" evidence="6">
    <location>
        <begin position="85"/>
        <end position="105"/>
    </location>
</feature>
<keyword evidence="4 6" id="KW-1133">Transmembrane helix</keyword>
<dbReference type="Gene3D" id="1.20.1250.20">
    <property type="entry name" value="MFS general substrate transporter like domains"/>
    <property type="match status" value="1"/>
</dbReference>
<dbReference type="GO" id="GO:0022857">
    <property type="term" value="F:transmembrane transporter activity"/>
    <property type="evidence" value="ECO:0007669"/>
    <property type="project" value="InterPro"/>
</dbReference>
<dbReference type="AlphaFoldDB" id="A0AAQ3QHH0"/>
<evidence type="ECO:0000313" key="8">
    <source>
        <dbReference type="Proteomes" id="UP001327560"/>
    </source>
</evidence>
<feature type="transmembrane region" description="Helical" evidence="6">
    <location>
        <begin position="497"/>
        <end position="522"/>
    </location>
</feature>
<evidence type="ECO:0000256" key="6">
    <source>
        <dbReference type="SAM" id="Phobius"/>
    </source>
</evidence>
<accession>A0AAQ3QHH0</accession>
<dbReference type="InterPro" id="IPR036259">
    <property type="entry name" value="MFS_trans_sf"/>
</dbReference>
<comment type="similarity">
    <text evidence="2">Belongs to the major facilitator superfamily. Proton-dependent oligopeptide transporter (POT/PTR) (TC 2.A.17) family.</text>
</comment>
<dbReference type="InterPro" id="IPR000109">
    <property type="entry name" value="POT_fam"/>
</dbReference>
<feature type="transmembrane region" description="Helical" evidence="6">
    <location>
        <begin position="380"/>
        <end position="400"/>
    </location>
</feature>
<dbReference type="InterPro" id="IPR018456">
    <property type="entry name" value="PTR2_symporter_CS"/>
</dbReference>
<gene>
    <name evidence="7" type="ORF">Cni_G17153</name>
</gene>
<feature type="transmembrane region" description="Helical" evidence="6">
    <location>
        <begin position="420"/>
        <end position="441"/>
    </location>
</feature>
<feature type="transmembrane region" description="Helical" evidence="6">
    <location>
        <begin position="112"/>
        <end position="132"/>
    </location>
</feature>
<feature type="transmembrane region" description="Helical" evidence="6">
    <location>
        <begin position="338"/>
        <end position="360"/>
    </location>
</feature>
<evidence type="ECO:0000256" key="3">
    <source>
        <dbReference type="ARBA" id="ARBA00022692"/>
    </source>
</evidence>
<keyword evidence="5 6" id="KW-0472">Membrane</keyword>